<reference evidence="1 2" key="1">
    <citation type="submission" date="2010-11" db="EMBL/GenBank/DDBJ databases">
        <title>The complete genome of Thermotoga thermarum DSM 5069.</title>
        <authorList>
            <consortium name="US DOE Joint Genome Institute (JGI-PGF)"/>
            <person name="Lucas S."/>
            <person name="Copeland A."/>
            <person name="Lapidus A."/>
            <person name="Bruce D."/>
            <person name="Goodwin L."/>
            <person name="Pitluck S."/>
            <person name="Kyrpides N."/>
            <person name="Mavromatis K."/>
            <person name="Ivanova N."/>
            <person name="Zeytun A."/>
            <person name="Brettin T."/>
            <person name="Detter J.C."/>
            <person name="Tapia R."/>
            <person name="Han C."/>
            <person name="Land M."/>
            <person name="Hauser L."/>
            <person name="Markowitz V."/>
            <person name="Cheng J.-F."/>
            <person name="Hugenholtz P."/>
            <person name="Woyke T."/>
            <person name="Wu D."/>
            <person name="Spring S."/>
            <person name="Schroeder M."/>
            <person name="Brambilla E."/>
            <person name="Klenk H.-P."/>
            <person name="Eisen J.A."/>
        </authorList>
    </citation>
    <scope>NUCLEOTIDE SEQUENCE [LARGE SCALE GENOMIC DNA]</scope>
    <source>
        <strain evidence="1 2">DSM 5069</strain>
    </source>
</reference>
<evidence type="ECO:0000313" key="2">
    <source>
        <dbReference type="Proteomes" id="UP000006804"/>
    </source>
</evidence>
<evidence type="ECO:0000313" key="1">
    <source>
        <dbReference type="EMBL" id="AEH51537.1"/>
    </source>
</evidence>
<gene>
    <name evidence="1" type="ORF">Theth_1480</name>
</gene>
<proteinExistence type="predicted"/>
<keyword evidence="2" id="KW-1185">Reference proteome</keyword>
<dbReference type="HOGENOM" id="CLU_1757282_0_0_0"/>
<protein>
    <submittedName>
        <fullName evidence="1">Uncharacterized protein</fullName>
    </submittedName>
</protein>
<name>F7YUX5_9THEM</name>
<dbReference type="KEGG" id="tta:Theth_1480"/>
<sequence length="148" mass="17090" precursor="true">MAKLLEIMRRNAKFFIALTATVIALSLIIAVNYETHVEIPADGSQILSLNKRMIYLKQKELLKKIEDTKITSERLVLLDELLRISSFLGDKETQKIAVQIKRQTLLKELLSSLEQEESIVELFRTMIENLPVEQLRKVKDEIVRLIGE</sequence>
<organism evidence="1 2">
    <name type="scientific">Pseudothermotoga thermarum DSM 5069</name>
    <dbReference type="NCBI Taxonomy" id="688269"/>
    <lineage>
        <taxon>Bacteria</taxon>
        <taxon>Thermotogati</taxon>
        <taxon>Thermotogota</taxon>
        <taxon>Thermotogae</taxon>
        <taxon>Thermotogales</taxon>
        <taxon>Thermotogaceae</taxon>
        <taxon>Pseudothermotoga</taxon>
    </lineage>
</organism>
<accession>F7YUX5</accession>
<dbReference type="AlphaFoldDB" id="F7YUX5"/>
<dbReference type="STRING" id="688269.Theth_1480"/>
<dbReference type="Proteomes" id="UP000006804">
    <property type="component" value="Chromosome"/>
</dbReference>
<dbReference type="PATRIC" id="fig|688269.3.peg.1529"/>
<dbReference type="EMBL" id="CP002351">
    <property type="protein sequence ID" value="AEH51537.1"/>
    <property type="molecule type" value="Genomic_DNA"/>
</dbReference>
<dbReference type="RefSeq" id="WP_013932751.1">
    <property type="nucleotide sequence ID" value="NC_015707.1"/>
</dbReference>